<accession>A0AB39C7V2</accession>
<organism evidence="1">
    <name type="scientific">Staphylococcus phage UHP46</name>
    <dbReference type="NCBI Taxonomy" id="3234966"/>
    <lineage>
        <taxon>Viruses</taxon>
        <taxon>Duplodnaviria</taxon>
        <taxon>Heunggongvirae</taxon>
        <taxon>Uroviricota</taxon>
        <taxon>Caudoviricetes</taxon>
        <taxon>Herelleviridae</taxon>
        <taxon>Twortvirinae</taxon>
        <taxon>Sciuriunavirus</taxon>
    </lineage>
</organism>
<evidence type="ECO:0000313" key="1">
    <source>
        <dbReference type="EMBL" id="XDJ02801.1"/>
    </source>
</evidence>
<protein>
    <submittedName>
        <fullName evidence="1">Uncharacterized protein</fullName>
    </submittedName>
</protein>
<proteinExistence type="predicted"/>
<sequence length="124" mass="14986">MVRVKEVMSLTELLEHAWENKIRYETFYLKNNEHSGVRFDGDGDITLYNRDFISEDDKFTVYVEVTPDEDTVFPKVLLRTILDDYREVENFTVKEYKNMAKQVYLMKYDKVSYLLWDKEKGFIE</sequence>
<dbReference type="EMBL" id="PP995776">
    <property type="protein sequence ID" value="XDJ02801.1"/>
    <property type="molecule type" value="Genomic_DNA"/>
</dbReference>
<name>A0AB39C7V2_9CAUD</name>
<reference evidence="1" key="1">
    <citation type="submission" date="2024-06" db="EMBL/GenBank/DDBJ databases">
        <authorList>
            <person name="Najeeb S."/>
            <person name="Khan I."/>
            <person name="Muhammad J."/>
            <person name="Abbas A."/>
            <person name="Jahangir M."/>
            <person name="Alvi I.A."/>
            <person name="Ullah A."/>
            <person name="Ullah A."/>
            <person name="Khan A."/>
        </authorList>
    </citation>
    <scope>NUCLEOTIDE SEQUENCE</scope>
</reference>